<dbReference type="InterPro" id="IPR038725">
    <property type="entry name" value="YdaG_split_barrel_FMN-bd"/>
</dbReference>
<dbReference type="Gene3D" id="2.30.110.10">
    <property type="entry name" value="Electron Transport, Fmn-binding Protein, Chain A"/>
    <property type="match status" value="1"/>
</dbReference>
<feature type="domain" description="General stress protein FMN-binding split barrel" evidence="1">
    <location>
        <begin position="7"/>
        <end position="132"/>
    </location>
</feature>
<organism evidence="2 3">
    <name type="scientific">Limnobacter parvus</name>
    <dbReference type="NCBI Taxonomy" id="2939690"/>
    <lineage>
        <taxon>Bacteria</taxon>
        <taxon>Pseudomonadati</taxon>
        <taxon>Pseudomonadota</taxon>
        <taxon>Betaproteobacteria</taxon>
        <taxon>Burkholderiales</taxon>
        <taxon>Burkholderiaceae</taxon>
        <taxon>Limnobacter</taxon>
    </lineage>
</organism>
<dbReference type="InterPro" id="IPR012349">
    <property type="entry name" value="Split_barrel_FMN-bd"/>
</dbReference>
<dbReference type="Proteomes" id="UP001165267">
    <property type="component" value="Unassembled WGS sequence"/>
</dbReference>
<dbReference type="SUPFAM" id="SSF50475">
    <property type="entry name" value="FMN-binding split barrel"/>
    <property type="match status" value="1"/>
</dbReference>
<evidence type="ECO:0000313" key="2">
    <source>
        <dbReference type="EMBL" id="MCR2746132.1"/>
    </source>
</evidence>
<dbReference type="Pfam" id="PF16242">
    <property type="entry name" value="Pyrid_ox_like"/>
    <property type="match status" value="1"/>
</dbReference>
<reference evidence="2" key="1">
    <citation type="submission" date="2022-07" db="EMBL/GenBank/DDBJ databases">
        <authorList>
            <person name="Xamxidin M."/>
        </authorList>
    </citation>
    <scope>NUCLEOTIDE SEQUENCE</scope>
    <source>
        <strain evidence="2">YS8-69</strain>
    </source>
</reference>
<evidence type="ECO:0000259" key="1">
    <source>
        <dbReference type="Pfam" id="PF16242"/>
    </source>
</evidence>
<sequence>MKKTTELAEVAKAMAKIDFCMMQTFKEEGIDCRPMSNNSEVEYDGDSWFFSYSDTDKIAELEQDSRVHLTYTDPTGPSFISVWGTGKIVVDVELKKKLWQKQLEKWFGGKGPEDPEVTLIKVSANRIRTWGQIGEQEFK</sequence>
<dbReference type="InterPro" id="IPR052917">
    <property type="entry name" value="Stress-Dev_Protein"/>
</dbReference>
<evidence type="ECO:0000313" key="3">
    <source>
        <dbReference type="Proteomes" id="UP001165267"/>
    </source>
</evidence>
<accession>A0ABT1XIL6</accession>
<keyword evidence="3" id="KW-1185">Reference proteome</keyword>
<protein>
    <submittedName>
        <fullName evidence="2">Pyridoxamine 5'-phosphate oxidase family protein</fullName>
    </submittedName>
</protein>
<comment type="caution">
    <text evidence="2">The sequence shown here is derived from an EMBL/GenBank/DDBJ whole genome shotgun (WGS) entry which is preliminary data.</text>
</comment>
<dbReference type="PANTHER" id="PTHR34818">
    <property type="entry name" value="PROTEIN BLI-3"/>
    <property type="match status" value="1"/>
</dbReference>
<gene>
    <name evidence="2" type="ORF">NSP04_05690</name>
</gene>
<dbReference type="EMBL" id="JANKHG010000016">
    <property type="protein sequence ID" value="MCR2746132.1"/>
    <property type="molecule type" value="Genomic_DNA"/>
</dbReference>
<dbReference type="PANTHER" id="PTHR34818:SF1">
    <property type="entry name" value="PROTEIN BLI-3"/>
    <property type="match status" value="1"/>
</dbReference>
<dbReference type="RefSeq" id="WP_257511377.1">
    <property type="nucleotide sequence ID" value="NZ_JANKHG010000016.1"/>
</dbReference>
<proteinExistence type="predicted"/>
<name>A0ABT1XIL6_9BURK</name>